<evidence type="ECO:0000313" key="2">
    <source>
        <dbReference type="Proteomes" id="UP001242732"/>
    </source>
</evidence>
<dbReference type="Proteomes" id="UP001242732">
    <property type="component" value="Chromosome"/>
</dbReference>
<name>A0ABY9AWJ4_PARCI</name>
<sequence length="261" mass="28413">MARVKSFENPRNSAARIVNILVRVDDADPRSPSIEVWSRAFELGPNDDGHQVAELLGKLRKELRATESALAAREVPAHLYKQAVNALGSMLTATHLTQPWGNVSVGTAQHHVIAFRWAAYILPDESHQVDTEDLNELKQLLAEFESALAGAILPPVLGSYLSDQLAAMKDAIAAVVVSGPSDIRAAVRKAVADVHFSEEDLKIEASTTDAEAVKDVRSKFGNLFKKSAEVAGDLDKFEKGAKILKGGLEWLMLQWNNITPS</sequence>
<evidence type="ECO:0000313" key="1">
    <source>
        <dbReference type="EMBL" id="WIY51207.1"/>
    </source>
</evidence>
<dbReference type="EMBL" id="CP127363">
    <property type="protein sequence ID" value="WIY51207.1"/>
    <property type="molecule type" value="Genomic_DNA"/>
</dbReference>
<dbReference type="RefSeq" id="WP_133246108.1">
    <property type="nucleotide sequence ID" value="NZ_CP023687.1"/>
</dbReference>
<gene>
    <name evidence="1" type="ORF">QRO08_11795</name>
</gene>
<keyword evidence="2" id="KW-1185">Reference proteome</keyword>
<reference evidence="1 2" key="1">
    <citation type="submission" date="2023-06" db="EMBL/GenBank/DDBJ databases">
        <authorList>
            <person name="Ham H."/>
            <person name="Park D.S."/>
        </authorList>
    </citation>
    <scope>NUCLEOTIDE SEQUENCE [LARGE SCALE GENOMIC DNA]</scope>
    <source>
        <strain evidence="1 2">KACC 17005</strain>
    </source>
</reference>
<organism evidence="1 2">
    <name type="scientific">Paracidovorax citrulli</name>
    <name type="common">Acidovorax citrulli</name>
    <dbReference type="NCBI Taxonomy" id="80869"/>
    <lineage>
        <taxon>Bacteria</taxon>
        <taxon>Pseudomonadati</taxon>
        <taxon>Pseudomonadota</taxon>
        <taxon>Betaproteobacteria</taxon>
        <taxon>Burkholderiales</taxon>
        <taxon>Comamonadaceae</taxon>
        <taxon>Paracidovorax</taxon>
    </lineage>
</organism>
<protein>
    <submittedName>
        <fullName evidence="1">Uncharacterized protein</fullName>
    </submittedName>
</protein>
<accession>A0ABY9AWJ4</accession>
<proteinExistence type="predicted"/>